<evidence type="ECO:0000259" key="1">
    <source>
        <dbReference type="PROSITE" id="PS50995"/>
    </source>
</evidence>
<evidence type="ECO:0000313" key="3">
    <source>
        <dbReference type="Proteomes" id="UP000241514"/>
    </source>
</evidence>
<sequence length="166" mass="18677">MAEAKTSSRMAVSAMLEQWRQQRPELPILEAGLVGVLLRVGKRLEQIGLESLKPYELGWSEHDLLAALRRRGSPYSATPGELLDELFITSGALTACTNRLIARGLVFRAKSKKDSRSRIIALTTDGFHFIDKVTTERFRLCEELMSVYSADDKSKLFDLAEQFLKS</sequence>
<accession>A0A6N4DFD8</accession>
<proteinExistence type="predicted"/>
<dbReference type="AlphaFoldDB" id="A0A6N4DFD8"/>
<protein>
    <recommendedName>
        <fullName evidence="1">HTH marR-type domain-containing protein</fullName>
    </recommendedName>
</protein>
<comment type="caution">
    <text evidence="2">The sequence shown here is derived from an EMBL/GenBank/DDBJ whole genome shotgun (WGS) entry which is preliminary data.</text>
</comment>
<feature type="domain" description="HTH marR-type" evidence="1">
    <location>
        <begin position="30"/>
        <end position="165"/>
    </location>
</feature>
<dbReference type="InterPro" id="IPR036388">
    <property type="entry name" value="WH-like_DNA-bd_sf"/>
</dbReference>
<reference evidence="2 3" key="1">
    <citation type="submission" date="2018-03" db="EMBL/GenBank/DDBJ databases">
        <title>Cross-interface Injection: A General Nanoliter Liquid Handling Method Applied to Single Cells Genome Amplification Automated Nanoliter Liquid Handling Applied to Single Cell Multiple Displacement Amplification.</title>
        <authorList>
            <person name="Yun J."/>
            <person name="Xu P."/>
            <person name="Xu J."/>
            <person name="Dai X."/>
            <person name="Wang Y."/>
            <person name="Zheng X."/>
            <person name="Cao C."/>
            <person name="Yi Q."/>
            <person name="Zhu Y."/>
            <person name="Wang L."/>
            <person name="Dong Z."/>
            <person name="Huang Y."/>
            <person name="Huang L."/>
            <person name="Du W."/>
        </authorList>
    </citation>
    <scope>NUCLEOTIDE SEQUENCE [LARGE SCALE GENOMIC DNA]</scope>
    <source>
        <strain evidence="2 3">A9-4</strain>
    </source>
</reference>
<evidence type="ECO:0000313" key="2">
    <source>
        <dbReference type="EMBL" id="PTB89021.1"/>
    </source>
</evidence>
<name>A0A6N4DFD8_9GAMM</name>
<dbReference type="InterPro" id="IPR039422">
    <property type="entry name" value="MarR/SlyA-like"/>
</dbReference>
<dbReference type="Proteomes" id="UP000241514">
    <property type="component" value="Unassembled WGS sequence"/>
</dbReference>
<dbReference type="SMART" id="SM00347">
    <property type="entry name" value="HTH_MARR"/>
    <property type="match status" value="1"/>
</dbReference>
<dbReference type="InterPro" id="IPR036390">
    <property type="entry name" value="WH_DNA-bd_sf"/>
</dbReference>
<dbReference type="GO" id="GO:0003700">
    <property type="term" value="F:DNA-binding transcription factor activity"/>
    <property type="evidence" value="ECO:0007669"/>
    <property type="project" value="InterPro"/>
</dbReference>
<dbReference type="EMBL" id="PYVG01000024">
    <property type="protein sequence ID" value="PTB89021.1"/>
    <property type="molecule type" value="Genomic_DNA"/>
</dbReference>
<dbReference type="PANTHER" id="PTHR33164:SF104">
    <property type="entry name" value="TRANSCRIPTIONAL REGULATORY PROTEIN"/>
    <property type="match status" value="1"/>
</dbReference>
<dbReference type="PROSITE" id="PS50995">
    <property type="entry name" value="HTH_MARR_2"/>
    <property type="match status" value="1"/>
</dbReference>
<dbReference type="GO" id="GO:0006950">
    <property type="term" value="P:response to stress"/>
    <property type="evidence" value="ECO:0007669"/>
    <property type="project" value="TreeGrafter"/>
</dbReference>
<dbReference type="Pfam" id="PF12802">
    <property type="entry name" value="MarR_2"/>
    <property type="match status" value="1"/>
</dbReference>
<dbReference type="PRINTS" id="PR00598">
    <property type="entry name" value="HTHMARR"/>
</dbReference>
<gene>
    <name evidence="2" type="ORF">C9928_04840</name>
</gene>
<dbReference type="InterPro" id="IPR000835">
    <property type="entry name" value="HTH_MarR-typ"/>
</dbReference>
<organism evidence="2 3">
    <name type="scientific">Pseudidiomarina aestuarii</name>
    <dbReference type="NCBI Taxonomy" id="624146"/>
    <lineage>
        <taxon>Bacteria</taxon>
        <taxon>Pseudomonadati</taxon>
        <taxon>Pseudomonadota</taxon>
        <taxon>Gammaproteobacteria</taxon>
        <taxon>Alteromonadales</taxon>
        <taxon>Idiomarinaceae</taxon>
        <taxon>Pseudidiomarina</taxon>
    </lineage>
</organism>
<dbReference type="SUPFAM" id="SSF46785">
    <property type="entry name" value="Winged helix' DNA-binding domain"/>
    <property type="match status" value="1"/>
</dbReference>
<dbReference type="PANTHER" id="PTHR33164">
    <property type="entry name" value="TRANSCRIPTIONAL REGULATOR, MARR FAMILY"/>
    <property type="match status" value="1"/>
</dbReference>
<dbReference type="Gene3D" id="1.10.10.10">
    <property type="entry name" value="Winged helix-like DNA-binding domain superfamily/Winged helix DNA-binding domain"/>
    <property type="match status" value="1"/>
</dbReference>